<evidence type="ECO:0000313" key="3">
    <source>
        <dbReference type="Proteomes" id="UP000825483"/>
    </source>
</evidence>
<proteinExistence type="predicted"/>
<dbReference type="PANTHER" id="PTHR31377">
    <property type="entry name" value="AGMATINE DEIMINASE-RELATED"/>
    <property type="match status" value="1"/>
</dbReference>
<evidence type="ECO:0008006" key="4">
    <source>
        <dbReference type="Google" id="ProtNLM"/>
    </source>
</evidence>
<comment type="caution">
    <text evidence="2">The sequence shown here is derived from an EMBL/GenBank/DDBJ whole genome shotgun (WGS) entry which is preliminary data.</text>
</comment>
<reference evidence="2" key="1">
    <citation type="journal article" date="2022" name="Int. J. Syst. Evol. Microbiol.">
        <title>Prevotella lacticifex sp. nov., isolated from the rumen of cows.</title>
        <authorList>
            <person name="Shinkai T."/>
            <person name="Ikeyama N."/>
            <person name="Kumagai M."/>
            <person name="Ohmori H."/>
            <person name="Sakamoto M."/>
            <person name="Ohkuma M."/>
            <person name="Mitsumori M."/>
        </authorList>
    </citation>
    <scope>NUCLEOTIDE SEQUENCE</scope>
    <source>
        <strain evidence="2">R5076</strain>
    </source>
</reference>
<keyword evidence="1" id="KW-0378">Hydrolase</keyword>
<accession>A0A9R1C9I9</accession>
<keyword evidence="3" id="KW-1185">Reference proteome</keyword>
<gene>
    <name evidence="2" type="ORF">PRLR5076_13650</name>
</gene>
<evidence type="ECO:0000313" key="2">
    <source>
        <dbReference type="EMBL" id="GJG58514.1"/>
    </source>
</evidence>
<protein>
    <recommendedName>
        <fullName evidence="4">Agmatine deiminase family protein</fullName>
    </recommendedName>
</protein>
<dbReference type="AlphaFoldDB" id="A0A9R1C9I9"/>
<dbReference type="Proteomes" id="UP000825483">
    <property type="component" value="Unassembled WGS sequence"/>
</dbReference>
<organism evidence="2 3">
    <name type="scientific">Prevotella lacticifex</name>
    <dbReference type="NCBI Taxonomy" id="2854755"/>
    <lineage>
        <taxon>Bacteria</taxon>
        <taxon>Pseudomonadati</taxon>
        <taxon>Bacteroidota</taxon>
        <taxon>Bacteroidia</taxon>
        <taxon>Bacteroidales</taxon>
        <taxon>Prevotellaceae</taxon>
        <taxon>Prevotella</taxon>
    </lineage>
</organism>
<dbReference type="GO" id="GO:0004668">
    <property type="term" value="F:protein-arginine deiminase activity"/>
    <property type="evidence" value="ECO:0007669"/>
    <property type="project" value="InterPro"/>
</dbReference>
<dbReference type="GO" id="GO:0047632">
    <property type="term" value="F:agmatine deiminase activity"/>
    <property type="evidence" value="ECO:0007669"/>
    <property type="project" value="TreeGrafter"/>
</dbReference>
<dbReference type="EMBL" id="BPUB01000001">
    <property type="protein sequence ID" value="GJG58514.1"/>
    <property type="molecule type" value="Genomic_DNA"/>
</dbReference>
<dbReference type="Gene3D" id="3.75.10.10">
    <property type="entry name" value="L-arginine/glycine Amidinotransferase, Chain A"/>
    <property type="match status" value="1"/>
</dbReference>
<evidence type="ECO:0000256" key="1">
    <source>
        <dbReference type="ARBA" id="ARBA00022801"/>
    </source>
</evidence>
<dbReference type="Pfam" id="PF04371">
    <property type="entry name" value="PAD_porph"/>
    <property type="match status" value="1"/>
</dbReference>
<dbReference type="InterPro" id="IPR007466">
    <property type="entry name" value="Peptidyl-Arg-deiminase_porph"/>
</dbReference>
<dbReference type="GO" id="GO:0009446">
    <property type="term" value="P:putrescine biosynthetic process"/>
    <property type="evidence" value="ECO:0007669"/>
    <property type="project" value="InterPro"/>
</dbReference>
<dbReference type="SUPFAM" id="SSF55909">
    <property type="entry name" value="Pentein"/>
    <property type="match status" value="1"/>
</dbReference>
<name>A0A9R1C9I9_9BACT</name>
<sequence length="366" mass="42307">MMNKNKQCDFRLPAEWEEQSGIMIAWPHEGTDWAPYLEEIEQTYTELVDAITQYEYVLLLARDPEDVKAKLRKRLKHLQMRRIIFRQMEFNDTWTRDYGPITLCSHHQTRGFFVPNHMLDFKFNGWGEKFKADLDDAVNVRLYYSGIFYGALENHSDFVFEGGAIDTDGQGTIFLTRHSQTAPHRNQPLTETEIDSRLRSIFDFADRIVWIEHGELIGDDTDGHIDTLVRCAPNNTLLYAGTDDESDPQYGELKLMEEQLKDLRTTDGRLYNIMRLTLPDPVYYDGERLPATYANFLVINGAVIVPTYGQPDRDREAMDIIGSAFPDRNVIGINSLVTVRQHGSFHCLTMQLPKGLLITENSYMFT</sequence>
<dbReference type="PANTHER" id="PTHR31377:SF0">
    <property type="entry name" value="AGMATINE DEIMINASE-RELATED"/>
    <property type="match status" value="1"/>
</dbReference>